<comment type="caution">
    <text evidence="2">The sequence shown here is derived from an EMBL/GenBank/DDBJ whole genome shotgun (WGS) entry which is preliminary data.</text>
</comment>
<accession>A0A508AST5</accession>
<feature type="transmembrane region" description="Helical" evidence="1">
    <location>
        <begin position="33"/>
        <end position="52"/>
    </location>
</feature>
<evidence type="ECO:0000313" key="2">
    <source>
        <dbReference type="EMBL" id="TQD50778.1"/>
    </source>
</evidence>
<evidence type="ECO:0000313" key="3">
    <source>
        <dbReference type="Proteomes" id="UP000318212"/>
    </source>
</evidence>
<dbReference type="EMBL" id="VICE01000032">
    <property type="protein sequence ID" value="TQD50778.1"/>
    <property type="molecule type" value="Genomic_DNA"/>
</dbReference>
<evidence type="ECO:0000256" key="1">
    <source>
        <dbReference type="SAM" id="Phobius"/>
    </source>
</evidence>
<organism evidence="2 3">
    <name type="scientific">Marilutibacter aestuarii</name>
    <dbReference type="NCBI Taxonomy" id="1706195"/>
    <lineage>
        <taxon>Bacteria</taxon>
        <taxon>Pseudomonadati</taxon>
        <taxon>Pseudomonadota</taxon>
        <taxon>Gammaproteobacteria</taxon>
        <taxon>Lysobacterales</taxon>
        <taxon>Lysobacteraceae</taxon>
        <taxon>Marilutibacter</taxon>
    </lineage>
</organism>
<dbReference type="RefSeq" id="WP_141517393.1">
    <property type="nucleotide sequence ID" value="NZ_VICE01000032.1"/>
</dbReference>
<keyword evidence="1" id="KW-0812">Transmembrane</keyword>
<feature type="transmembrane region" description="Helical" evidence="1">
    <location>
        <begin position="7"/>
        <end position="27"/>
    </location>
</feature>
<protein>
    <submittedName>
        <fullName evidence="2">Uncharacterized protein</fullName>
    </submittedName>
</protein>
<sequence length="88" mass="8713">MRLGADAPGVFLGATLALVAIAGLAWWAGFAGAALFAAAAAVVAALACFVNVGDHRSMGNPPGPDGIAVPGRRCKACGAITPIRPWSL</sequence>
<gene>
    <name evidence="2" type="ORF">FKV25_03400</name>
</gene>
<proteinExistence type="predicted"/>
<name>A0A508AST5_9GAMM</name>
<dbReference type="Proteomes" id="UP000318212">
    <property type="component" value="Unassembled WGS sequence"/>
</dbReference>
<keyword evidence="3" id="KW-1185">Reference proteome</keyword>
<dbReference type="AlphaFoldDB" id="A0A508AST5"/>
<reference evidence="2 3" key="1">
    <citation type="submission" date="2019-06" db="EMBL/GenBank/DDBJ databases">
        <title>Lysobacter alkalisoli sp. nov. isolated from saline soil.</title>
        <authorList>
            <person name="Sun J.-Q."/>
            <person name="Xu L."/>
        </authorList>
    </citation>
    <scope>NUCLEOTIDE SEQUENCE [LARGE SCALE GENOMIC DNA]</scope>
    <source>
        <strain evidence="2 3">JCM 31130</strain>
    </source>
</reference>
<keyword evidence="1" id="KW-0472">Membrane</keyword>
<keyword evidence="1" id="KW-1133">Transmembrane helix</keyword>